<evidence type="ECO:0000313" key="2">
    <source>
        <dbReference type="EMBL" id="CAJ2506630.1"/>
    </source>
</evidence>
<reference evidence="2" key="1">
    <citation type="submission" date="2023-10" db="EMBL/GenBank/DDBJ databases">
        <authorList>
            <person name="Hackl T."/>
        </authorList>
    </citation>
    <scope>NUCLEOTIDE SEQUENCE</scope>
</reference>
<name>A0AAI8YJ37_9PEZI</name>
<dbReference type="EMBL" id="CAUWAG010000010">
    <property type="protein sequence ID" value="CAJ2506630.1"/>
    <property type="molecule type" value="Genomic_DNA"/>
</dbReference>
<dbReference type="Proteomes" id="UP001295740">
    <property type="component" value="Unassembled WGS sequence"/>
</dbReference>
<feature type="domain" description="2EXR" evidence="1">
    <location>
        <begin position="23"/>
        <end position="140"/>
    </location>
</feature>
<evidence type="ECO:0000259" key="1">
    <source>
        <dbReference type="Pfam" id="PF20150"/>
    </source>
</evidence>
<protein>
    <submittedName>
        <fullName evidence="2">Uu.00g078160.m01.CDS01</fullName>
    </submittedName>
</protein>
<dbReference type="PANTHER" id="PTHR35910:SF6">
    <property type="entry name" value="2EXR DOMAIN-CONTAINING PROTEIN"/>
    <property type="match status" value="1"/>
</dbReference>
<accession>A0AAI8YJ37</accession>
<dbReference type="InterPro" id="IPR045518">
    <property type="entry name" value="2EXR"/>
</dbReference>
<gene>
    <name evidence="2" type="ORF">KHLLAP_LOCUS7098</name>
</gene>
<organism evidence="2 3">
    <name type="scientific">Anthostomella pinea</name>
    <dbReference type="NCBI Taxonomy" id="933095"/>
    <lineage>
        <taxon>Eukaryota</taxon>
        <taxon>Fungi</taxon>
        <taxon>Dikarya</taxon>
        <taxon>Ascomycota</taxon>
        <taxon>Pezizomycotina</taxon>
        <taxon>Sordariomycetes</taxon>
        <taxon>Xylariomycetidae</taxon>
        <taxon>Xylariales</taxon>
        <taxon>Xylariaceae</taxon>
        <taxon>Anthostomella</taxon>
    </lineage>
</organism>
<proteinExistence type="predicted"/>
<evidence type="ECO:0000313" key="3">
    <source>
        <dbReference type="Proteomes" id="UP001295740"/>
    </source>
</evidence>
<dbReference type="AlphaFoldDB" id="A0AAI8YJ37"/>
<dbReference type="PANTHER" id="PTHR35910">
    <property type="entry name" value="2EXR DOMAIN-CONTAINING PROTEIN"/>
    <property type="match status" value="1"/>
</dbReference>
<sequence length="400" mass="45993">MSTPHHLQIINPDHSQSDEAAWFPRFALLPTELRHQIWKNSLEHQRLLKVELETRLDDEALGTPRHPRASQVSQPVRGGGYHLVRTSHQAYGELLRVNVESWEVALRFYRVQIPYWYSNPTGHVERERGIFYFNPEYDILQLEWFDPMCLVEFLYDLKTYDPKGIGLLNLALDIDDLDSHDLDLPQQSGQEAAVMDACKDTISQLREINWVANSYSGRQVTGMINDFPHVKKGESNHSCPIMPVTVSFDRMCRDPRPIAPDLHQVLASMVDPIFVRMLWRTFLRELDIRPAQPASQRFMVACMPISHETAIVDVETADELLDVEDEQWRQAQKQWPNMGLEVAGQDPVEELESAVRPAVGFWLLPMDLYQLIEAPSDSQPSNLVFDATNHWPELGLAILP</sequence>
<comment type="caution">
    <text evidence="2">The sequence shown here is derived from an EMBL/GenBank/DDBJ whole genome shotgun (WGS) entry which is preliminary data.</text>
</comment>
<keyword evidence="3" id="KW-1185">Reference proteome</keyword>
<dbReference type="Pfam" id="PF20150">
    <property type="entry name" value="2EXR"/>
    <property type="match status" value="1"/>
</dbReference>